<evidence type="ECO:0000313" key="2">
    <source>
        <dbReference type="Proteomes" id="UP000325614"/>
    </source>
</evidence>
<dbReference type="RefSeq" id="WP_152586650.1">
    <property type="nucleotide sequence ID" value="NZ_CP045423.1"/>
</dbReference>
<reference evidence="1 2" key="1">
    <citation type="submission" date="2019-10" db="EMBL/GenBank/DDBJ databases">
        <title>Isolation, Identification of Microvirga thermotolerans HR1, a novel thermophilic bacterium and Comparative Genomics of the genus Microvirga.</title>
        <authorList>
            <person name="Li J."/>
            <person name="Zhang W."/>
            <person name="Lin M."/>
            <person name="Wang J."/>
        </authorList>
    </citation>
    <scope>NUCLEOTIDE SEQUENCE [LARGE SCALE GENOMIC DNA]</scope>
    <source>
        <strain evidence="1 2">HR1</strain>
    </source>
</reference>
<organism evidence="1 2">
    <name type="scientific">Microvirga thermotolerans</name>
    <dbReference type="NCBI Taxonomy" id="2651334"/>
    <lineage>
        <taxon>Bacteria</taxon>
        <taxon>Pseudomonadati</taxon>
        <taxon>Pseudomonadota</taxon>
        <taxon>Alphaproteobacteria</taxon>
        <taxon>Hyphomicrobiales</taxon>
        <taxon>Methylobacteriaceae</taxon>
        <taxon>Microvirga</taxon>
    </lineage>
</organism>
<dbReference type="Proteomes" id="UP000325614">
    <property type="component" value="Chromosome"/>
</dbReference>
<dbReference type="AlphaFoldDB" id="A0A5P9K3Y1"/>
<gene>
    <name evidence="1" type="ORF">GDR74_12725</name>
</gene>
<keyword evidence="2" id="KW-1185">Reference proteome</keyword>
<dbReference type="EMBL" id="CP045423">
    <property type="protein sequence ID" value="QFU17014.1"/>
    <property type="molecule type" value="Genomic_DNA"/>
</dbReference>
<protein>
    <submittedName>
        <fullName evidence="1">Uncharacterized protein</fullName>
    </submittedName>
</protein>
<evidence type="ECO:0000313" key="1">
    <source>
        <dbReference type="EMBL" id="QFU17014.1"/>
    </source>
</evidence>
<name>A0A5P9K3Y1_9HYPH</name>
<dbReference type="KEGG" id="mico:GDR74_12725"/>
<proteinExistence type="predicted"/>
<accession>A0A5P9K3Y1</accession>
<sequence length="109" mass="12228">MPYHRTDPNAYSGFTDPDKEDPNLKRGFYYVGCAPVQTGDIEVFLGWKDGPAGAEKRFVKSTYGLSVLYFLEDGKQQFIYGTIATERAKSDGLPIIMHTSDWVCALHKS</sequence>